<evidence type="ECO:0008006" key="3">
    <source>
        <dbReference type="Google" id="ProtNLM"/>
    </source>
</evidence>
<dbReference type="Gene3D" id="3.80.10.10">
    <property type="entry name" value="Ribonuclease Inhibitor"/>
    <property type="match status" value="1"/>
</dbReference>
<dbReference type="EMBL" id="CH476615">
    <property type="protein sequence ID" value="EEP77286.1"/>
    <property type="molecule type" value="Genomic_DNA"/>
</dbReference>
<organism evidence="1 2">
    <name type="scientific">Uncinocarpus reesii (strain UAMH 1704)</name>
    <dbReference type="NCBI Taxonomy" id="336963"/>
    <lineage>
        <taxon>Eukaryota</taxon>
        <taxon>Fungi</taxon>
        <taxon>Dikarya</taxon>
        <taxon>Ascomycota</taxon>
        <taxon>Pezizomycotina</taxon>
        <taxon>Eurotiomycetes</taxon>
        <taxon>Eurotiomycetidae</taxon>
        <taxon>Onygenales</taxon>
        <taxon>Onygenaceae</taxon>
        <taxon>Uncinocarpus</taxon>
    </lineage>
</organism>
<dbReference type="SUPFAM" id="SSF52047">
    <property type="entry name" value="RNI-like"/>
    <property type="match status" value="1"/>
</dbReference>
<dbReference type="RefSeq" id="XP_002542619.1">
    <property type="nucleotide sequence ID" value="XM_002542573.1"/>
</dbReference>
<dbReference type="InterPro" id="IPR032675">
    <property type="entry name" value="LRR_dom_sf"/>
</dbReference>
<dbReference type="STRING" id="336963.C4JKH8"/>
<dbReference type="OrthoDB" id="629492at2759"/>
<name>C4JKH8_UNCRE</name>
<reference evidence="2" key="1">
    <citation type="journal article" date="2009" name="Genome Res.">
        <title>Comparative genomic analyses of the human fungal pathogens Coccidioides and their relatives.</title>
        <authorList>
            <person name="Sharpton T.J."/>
            <person name="Stajich J.E."/>
            <person name="Rounsley S.D."/>
            <person name="Gardner M.J."/>
            <person name="Wortman J.R."/>
            <person name="Jordar V.S."/>
            <person name="Maiti R."/>
            <person name="Kodira C.D."/>
            <person name="Neafsey D.E."/>
            <person name="Zeng Q."/>
            <person name="Hung C.-Y."/>
            <person name="McMahan C."/>
            <person name="Muszewska A."/>
            <person name="Grynberg M."/>
            <person name="Mandel M.A."/>
            <person name="Kellner E.M."/>
            <person name="Barker B.M."/>
            <person name="Galgiani J.N."/>
            <person name="Orbach M.J."/>
            <person name="Kirkland T.N."/>
            <person name="Cole G.T."/>
            <person name="Henn M.R."/>
            <person name="Birren B.W."/>
            <person name="Taylor J.W."/>
        </authorList>
    </citation>
    <scope>NUCLEOTIDE SEQUENCE [LARGE SCALE GENOMIC DNA]</scope>
    <source>
        <strain evidence="2">UAMH 1704</strain>
    </source>
</reference>
<dbReference type="GeneID" id="8441331"/>
<sequence length="219" mass="24750">MPNLEELYLEGSFPPRPIRPVSIANHRNLKSFTYASAFLNSFPDLPRTLEHLRFESSIIIATPQGNPLSRFTRLRSATFAEFMFLRAEMLEGLLSNTKGILTRFTVRWCSEIEQNHLEPLMRKGLFKSITHLDIAGTVGVTDAITPTIIKTMPNLKVLDISRTKVTGLTIKQFADAQIPKLEKIIVHPVSIDAVEYAIRLGIQIVRSYTPPAAETRNQY</sequence>
<accession>C4JKH8</accession>
<protein>
    <recommendedName>
        <fullName evidence="3">F-box domain-containing protein</fullName>
    </recommendedName>
</protein>
<keyword evidence="2" id="KW-1185">Reference proteome</keyword>
<dbReference type="AlphaFoldDB" id="C4JKH8"/>
<dbReference type="eggNOG" id="ENOG502SA77">
    <property type="taxonomic scope" value="Eukaryota"/>
</dbReference>
<evidence type="ECO:0000313" key="2">
    <source>
        <dbReference type="Proteomes" id="UP000002058"/>
    </source>
</evidence>
<dbReference type="Proteomes" id="UP000002058">
    <property type="component" value="Unassembled WGS sequence"/>
</dbReference>
<dbReference type="HOGENOM" id="CLU_1262353_0_0_1"/>
<proteinExistence type="predicted"/>
<dbReference type="VEuPathDB" id="FungiDB:UREG_02135"/>
<evidence type="ECO:0000313" key="1">
    <source>
        <dbReference type="EMBL" id="EEP77286.1"/>
    </source>
</evidence>
<dbReference type="KEGG" id="ure:UREG_02135"/>
<gene>
    <name evidence="1" type="ORF">UREG_02135</name>
</gene>
<dbReference type="InParanoid" id="C4JKH8"/>